<evidence type="ECO:0000313" key="3">
    <source>
        <dbReference type="Proteomes" id="UP000263900"/>
    </source>
</evidence>
<accession>A0A3B7MMQ2</accession>
<reference evidence="2 3" key="1">
    <citation type="submission" date="2018-09" db="EMBL/GenBank/DDBJ databases">
        <title>Genome sequencing of strain 6GH32-13.</title>
        <authorList>
            <person name="Weon H.-Y."/>
            <person name="Heo J."/>
            <person name="Kwon S.-W."/>
        </authorList>
    </citation>
    <scope>NUCLEOTIDE SEQUENCE [LARGE SCALE GENOMIC DNA]</scope>
    <source>
        <strain evidence="2 3">5GH32-13</strain>
    </source>
</reference>
<organism evidence="2 3">
    <name type="scientific">Paraflavitalea soli</name>
    <dbReference type="NCBI Taxonomy" id="2315862"/>
    <lineage>
        <taxon>Bacteria</taxon>
        <taxon>Pseudomonadati</taxon>
        <taxon>Bacteroidota</taxon>
        <taxon>Chitinophagia</taxon>
        <taxon>Chitinophagales</taxon>
        <taxon>Chitinophagaceae</taxon>
        <taxon>Paraflavitalea</taxon>
    </lineage>
</organism>
<dbReference type="KEGG" id="pseg:D3H65_18190"/>
<dbReference type="RefSeq" id="WP_119051675.1">
    <property type="nucleotide sequence ID" value="NZ_CP032157.1"/>
</dbReference>
<gene>
    <name evidence="2" type="ORF">D3H65_18190</name>
</gene>
<dbReference type="Pfam" id="PF11306">
    <property type="entry name" value="DUF3108"/>
    <property type="match status" value="1"/>
</dbReference>
<evidence type="ECO:0000313" key="2">
    <source>
        <dbReference type="EMBL" id="AXY75794.1"/>
    </source>
</evidence>
<dbReference type="EMBL" id="CP032157">
    <property type="protein sequence ID" value="AXY75794.1"/>
    <property type="molecule type" value="Genomic_DNA"/>
</dbReference>
<keyword evidence="3" id="KW-1185">Reference proteome</keyword>
<evidence type="ECO:0000256" key="1">
    <source>
        <dbReference type="SAM" id="SignalP"/>
    </source>
</evidence>
<dbReference type="OrthoDB" id="6057441at2"/>
<dbReference type="AlphaFoldDB" id="A0A3B7MMQ2"/>
<evidence type="ECO:0008006" key="4">
    <source>
        <dbReference type="Google" id="ProtNLM"/>
    </source>
</evidence>
<sequence>MTGKYVAVLTLLLLISLGLSASVTDTFYIKDAAQKLLPSERKYLQYTETRDGLIQFGSILTRSIQKTKYGPQDVFLVIQTYQGPKDINRDSSYCDLHTLLPLAYHTNIQSDQYQEKVIFSNGKIDNTITFRDSTQQFTKPATGFYNSVTTDELITLLPLQEKKQFIFKNVNTGLHYFEYATVVEVEGKEEINLPASGKAMCWRLRVTTGSTYTIQWYTIKGQQQLKKKFILKNGNAFIRVAMIA</sequence>
<protein>
    <recommendedName>
        <fullName evidence="4">DUF3108 domain-containing protein</fullName>
    </recommendedName>
</protein>
<dbReference type="Proteomes" id="UP000263900">
    <property type="component" value="Chromosome"/>
</dbReference>
<name>A0A3B7MMQ2_9BACT</name>
<proteinExistence type="predicted"/>
<feature type="signal peptide" evidence="1">
    <location>
        <begin position="1"/>
        <end position="21"/>
    </location>
</feature>
<feature type="chain" id="PRO_5017770447" description="DUF3108 domain-containing protein" evidence="1">
    <location>
        <begin position="22"/>
        <end position="244"/>
    </location>
</feature>
<dbReference type="InterPro" id="IPR021457">
    <property type="entry name" value="DUF3108"/>
</dbReference>
<keyword evidence="1" id="KW-0732">Signal</keyword>